<dbReference type="Gene3D" id="3.40.50.300">
    <property type="entry name" value="P-loop containing nucleotide triphosphate hydrolases"/>
    <property type="match status" value="1"/>
</dbReference>
<feature type="compositionally biased region" description="Polar residues" evidence="7">
    <location>
        <begin position="274"/>
        <end position="285"/>
    </location>
</feature>
<keyword evidence="5" id="KW-0862">Zinc</keyword>
<feature type="domain" description="DNA polymerase III subunit gamma/tau helical lid" evidence="8">
    <location>
        <begin position="713"/>
        <end position="753"/>
    </location>
</feature>
<comment type="caution">
    <text evidence="10">The sequence shown here is derived from an EMBL/GenBank/DDBJ whole genome shotgun (WGS) entry which is preliminary data.</text>
</comment>
<feature type="compositionally biased region" description="Low complexity" evidence="7">
    <location>
        <begin position="895"/>
        <end position="910"/>
    </location>
</feature>
<evidence type="ECO:0000256" key="4">
    <source>
        <dbReference type="ARBA" id="ARBA00022741"/>
    </source>
</evidence>
<feature type="region of interest" description="Disordered" evidence="7">
    <location>
        <begin position="65"/>
        <end position="118"/>
    </location>
</feature>
<dbReference type="GO" id="GO:0009360">
    <property type="term" value="C:DNA polymerase III complex"/>
    <property type="evidence" value="ECO:0007669"/>
    <property type="project" value="InterPro"/>
</dbReference>
<dbReference type="GO" id="GO:0003689">
    <property type="term" value="F:DNA clamp loader activity"/>
    <property type="evidence" value="ECO:0007669"/>
    <property type="project" value="TreeGrafter"/>
</dbReference>
<dbReference type="CDD" id="cd18137">
    <property type="entry name" value="HLD_clamp_pol_III_gamma_tau"/>
    <property type="match status" value="1"/>
</dbReference>
<evidence type="ECO:0000313" key="11">
    <source>
        <dbReference type="Proteomes" id="UP000825935"/>
    </source>
</evidence>
<organism evidence="10 11">
    <name type="scientific">Ceratopteris richardii</name>
    <name type="common">Triangle waterfern</name>
    <dbReference type="NCBI Taxonomy" id="49495"/>
    <lineage>
        <taxon>Eukaryota</taxon>
        <taxon>Viridiplantae</taxon>
        <taxon>Streptophyta</taxon>
        <taxon>Embryophyta</taxon>
        <taxon>Tracheophyta</taxon>
        <taxon>Polypodiopsida</taxon>
        <taxon>Polypodiidae</taxon>
        <taxon>Polypodiales</taxon>
        <taxon>Pteridineae</taxon>
        <taxon>Pteridaceae</taxon>
        <taxon>Parkerioideae</taxon>
        <taxon>Ceratopteris</taxon>
    </lineage>
</organism>
<keyword evidence="11" id="KW-1185">Reference proteome</keyword>
<feature type="region of interest" description="Disordered" evidence="7">
    <location>
        <begin position="888"/>
        <end position="986"/>
    </location>
</feature>
<feature type="compositionally biased region" description="Polar residues" evidence="7">
    <location>
        <begin position="66"/>
        <end position="82"/>
    </location>
</feature>
<evidence type="ECO:0000256" key="5">
    <source>
        <dbReference type="ARBA" id="ARBA00022833"/>
    </source>
</evidence>
<dbReference type="Proteomes" id="UP000825935">
    <property type="component" value="Chromosome 15"/>
</dbReference>
<evidence type="ECO:0000256" key="1">
    <source>
        <dbReference type="ARBA" id="ARBA00006360"/>
    </source>
</evidence>
<dbReference type="NCBIfam" id="TIGR02397">
    <property type="entry name" value="dnaX_nterm"/>
    <property type="match status" value="1"/>
</dbReference>
<gene>
    <name evidence="10" type="ORF">KP509_15G070000</name>
</gene>
<comment type="similarity">
    <text evidence="1">Belongs to the DnaX/STICHEL family.</text>
</comment>
<evidence type="ECO:0000256" key="2">
    <source>
        <dbReference type="ARBA" id="ARBA00022528"/>
    </source>
</evidence>
<dbReference type="EMBL" id="CM035420">
    <property type="protein sequence ID" value="KAH7405428.1"/>
    <property type="molecule type" value="Genomic_DNA"/>
</dbReference>
<keyword evidence="2" id="KW-0934">Plastid</keyword>
<dbReference type="InterPro" id="IPR027417">
    <property type="entry name" value="P-loop_NTPase"/>
</dbReference>
<dbReference type="GO" id="GO:0046872">
    <property type="term" value="F:metal ion binding"/>
    <property type="evidence" value="ECO:0007669"/>
    <property type="project" value="UniProtKB-KW"/>
</dbReference>
<keyword evidence="3" id="KW-0479">Metal-binding</keyword>
<dbReference type="InterPro" id="IPR054506">
    <property type="entry name" value="DnaA_N-like_STI"/>
</dbReference>
<feature type="compositionally biased region" description="Polar residues" evidence="7">
    <location>
        <begin position="937"/>
        <end position="954"/>
    </location>
</feature>
<dbReference type="OrthoDB" id="1899087at2759"/>
<dbReference type="GO" id="GO:0006261">
    <property type="term" value="P:DNA-templated DNA replication"/>
    <property type="evidence" value="ECO:0007669"/>
    <property type="project" value="TreeGrafter"/>
</dbReference>
<dbReference type="SUPFAM" id="SSF52540">
    <property type="entry name" value="P-loop containing nucleoside triphosphate hydrolases"/>
    <property type="match status" value="1"/>
</dbReference>
<accession>A0A8T2T9G4</accession>
<reference evidence="10" key="1">
    <citation type="submission" date="2021-08" db="EMBL/GenBank/DDBJ databases">
        <title>WGS assembly of Ceratopteris richardii.</title>
        <authorList>
            <person name="Marchant D.B."/>
            <person name="Chen G."/>
            <person name="Jenkins J."/>
            <person name="Shu S."/>
            <person name="Leebens-Mack J."/>
            <person name="Grimwood J."/>
            <person name="Schmutz J."/>
            <person name="Soltis P."/>
            <person name="Soltis D."/>
            <person name="Chen Z.-H."/>
        </authorList>
    </citation>
    <scope>NUCLEOTIDE SEQUENCE</scope>
    <source>
        <strain evidence="10">Whitten #5841</strain>
        <tissue evidence="10">Leaf</tissue>
    </source>
</reference>
<evidence type="ECO:0000259" key="9">
    <source>
        <dbReference type="Pfam" id="PF23007"/>
    </source>
</evidence>
<dbReference type="GO" id="GO:0005663">
    <property type="term" value="C:DNA replication factor C complex"/>
    <property type="evidence" value="ECO:0007669"/>
    <property type="project" value="TreeGrafter"/>
</dbReference>
<dbReference type="Gene3D" id="1.10.8.60">
    <property type="match status" value="1"/>
</dbReference>
<dbReference type="InterPro" id="IPR045085">
    <property type="entry name" value="HLD_clamp_pol_III_gamma_tau"/>
</dbReference>
<dbReference type="GO" id="GO:0006281">
    <property type="term" value="P:DNA repair"/>
    <property type="evidence" value="ECO:0007669"/>
    <property type="project" value="TreeGrafter"/>
</dbReference>
<feature type="region of interest" description="Disordered" evidence="7">
    <location>
        <begin position="313"/>
        <end position="347"/>
    </location>
</feature>
<feature type="compositionally biased region" description="Basic and acidic residues" evidence="7">
    <location>
        <begin position="313"/>
        <end position="322"/>
    </location>
</feature>
<dbReference type="CDD" id="cd00009">
    <property type="entry name" value="AAA"/>
    <property type="match status" value="1"/>
</dbReference>
<keyword evidence="2" id="KW-0150">Chloroplast</keyword>
<dbReference type="Pfam" id="PF13177">
    <property type="entry name" value="DNA_pol3_delta2"/>
    <property type="match status" value="1"/>
</dbReference>
<dbReference type="PANTHER" id="PTHR11669:SF0">
    <property type="entry name" value="PROTEIN STICHEL-LIKE 2"/>
    <property type="match status" value="1"/>
</dbReference>
<sequence length="1334" mass="148427">MPSLNRCTTTGEDFSSAWNQYSNAYYFNGIFDDLKVMLGTSQPGELPLMREVSAVKRARSLKDPSTVKSSSYENATAPSNFNRKIPSKGRVSRNSEAAKGGSGRGGHYHVVGRNSNNSLARRLGRRSISCASKVSSSQRQDDDRHVGWDLGVRDGALGSETRQQQNILSEADRKTTPNSGEDFSRNVIKDCKVDSRLLQNWATNLKAEEEAFHMHDKDEIQNDDGRGRPEVSQGIRGVPSCEMDQSFEFRNQIASKRSPSTNRRPSALRRETNAKQNPQILSPLTLNSHDDSFYSGCQQLSFFSLEGPSHDEQEKWKQEVKVHPSTSRSASPFGREQTSQAGLTNRLEKSKWAVPQDLISSSSHTSQRTLSQVSIPGAWDASLDDELDVSELPQHGYVVPCNLLKGKSRCECAELSMEPSMKKAEEKHTYTFTGGEDRGIDQVSTDLSKPMHGGELTTALVQEVAAMTGNGKETSPSDGLRGRNDGVASRELTSDNHAAEDVLRKSMRSSLTGNIEDDSNPNGRELAVFVERPRSLCQKYRPKTFEELVGQGLVTHALANAIARGKVAPVYLFQGSRGTGKTSAARIFAAALNCISSEDMKPCNLCRECISITSGKSQAVQEVDATSHIGIEHVKTLIERSFTLATTSQYKVSIIDECHLLTSEAWASLLKLLDEPPRNVVVILSTADSGKLPRSAVSRCQKFMFSKIKHADIVNRLQKIAILEKMDVEPGALDLIASKSEGSLRDAETMLDQLSLLGQRITLGTIHELVGSVSDDKLLSLLDLALSANTVSTVRRARELIESGIDPLDLMSQLATLITDILAGSYEIMTREQDKCFFSRHASVSEAEMERLRTALKILSESEKQLREASKDRTTWLTAALLRFGPEQPRSMLVPSTSSSDAPSPISRSSRATRKVNEFRSAPRTLKREVRRKTVQKRMSSSFENKIHGSTTRGASRCSKPGYDTRVHPTDLSSRDASRELSSEYSLGQTTVSNDRDKLHARLRSPGNLRSIWLKVLETSGSLSLRQLLQYHGRLLAMSLSAVDAVVHLEFSKPVYKYRAERYRKSITNIFKKVLGLSVKINITLASFPHSTGSNRPRMWVPDLSNQHHVQAISQQFNHYIRSESDDATSDGSNLEVGSLRHWKSQGGGSLNSKFNQSTLPYSFPEIPMVSIKPPVASRRQHRMSSSSQSKFGKEMFMQEAQRLETAWIEEERMPSSFQFYQNPSPQKLRISQDSRGHSLHPSQSVTNHFRSGLNMTTEGLHAQKYVHGFKDAATSESSSIEQENLRMESKMRYGGLLCWKAPKETQEKAIRQRRRRKQHGILIRLVPCAKSGR</sequence>
<feature type="compositionally biased region" description="Basic and acidic residues" evidence="7">
    <location>
        <begin position="963"/>
        <end position="982"/>
    </location>
</feature>
<evidence type="ECO:0000259" key="8">
    <source>
        <dbReference type="Pfam" id="PF22608"/>
    </source>
</evidence>
<feature type="region of interest" description="Disordered" evidence="7">
    <location>
        <begin position="130"/>
        <end position="182"/>
    </location>
</feature>
<keyword evidence="6" id="KW-0067">ATP-binding</keyword>
<name>A0A8T2T9G4_CERRI</name>
<dbReference type="InterPro" id="IPR012763">
    <property type="entry name" value="DNA_pol_III_sug/sutau_N"/>
</dbReference>
<feature type="region of interest" description="Disordered" evidence="7">
    <location>
        <begin position="469"/>
        <end position="490"/>
    </location>
</feature>
<dbReference type="PANTHER" id="PTHR11669">
    <property type="entry name" value="REPLICATION FACTOR C / DNA POLYMERASE III GAMMA-TAU SUBUNIT"/>
    <property type="match status" value="1"/>
</dbReference>
<evidence type="ECO:0000256" key="7">
    <source>
        <dbReference type="SAM" id="MobiDB-lite"/>
    </source>
</evidence>
<evidence type="ECO:0000256" key="3">
    <source>
        <dbReference type="ARBA" id="ARBA00022723"/>
    </source>
</evidence>
<dbReference type="FunFam" id="1.10.8.60:FF:000013">
    <property type="entry name" value="DNA polymerase III subunit gamma/tau"/>
    <property type="match status" value="1"/>
</dbReference>
<feature type="compositionally biased region" description="Basic and acidic residues" evidence="7">
    <location>
        <begin position="213"/>
        <end position="229"/>
    </location>
</feature>
<evidence type="ECO:0000256" key="6">
    <source>
        <dbReference type="ARBA" id="ARBA00022840"/>
    </source>
</evidence>
<proteinExistence type="inferred from homology"/>
<feature type="compositionally biased region" description="Polar residues" evidence="7">
    <location>
        <begin position="324"/>
        <end position="343"/>
    </location>
</feature>
<feature type="region of interest" description="Disordered" evidence="7">
    <location>
        <begin position="213"/>
        <end position="285"/>
    </location>
</feature>
<keyword evidence="4" id="KW-0547">Nucleotide-binding</keyword>
<dbReference type="Pfam" id="PF23007">
    <property type="entry name" value="DnaA_N-like_STI"/>
    <property type="match status" value="1"/>
</dbReference>
<dbReference type="Pfam" id="PF22608">
    <property type="entry name" value="DNAX_ATPase_lid"/>
    <property type="match status" value="1"/>
</dbReference>
<feature type="domain" description="STICHEL DnaA-N-like alpha-beta" evidence="9">
    <location>
        <begin position="1006"/>
        <end position="1085"/>
    </location>
</feature>
<dbReference type="FunFam" id="3.40.50.300:FF:000014">
    <property type="entry name" value="DNA polymerase III subunit gamma/tau"/>
    <property type="match status" value="1"/>
</dbReference>
<dbReference type="InterPro" id="IPR050238">
    <property type="entry name" value="DNA_Rep/Repair_Clamp_Loader"/>
</dbReference>
<protein>
    <submittedName>
        <fullName evidence="10">Uncharacterized protein</fullName>
    </submittedName>
</protein>
<dbReference type="EMBL" id="CM035420">
    <property type="protein sequence ID" value="KAH7405429.1"/>
    <property type="molecule type" value="Genomic_DNA"/>
</dbReference>
<feature type="compositionally biased region" description="Polar residues" evidence="7">
    <location>
        <begin position="248"/>
        <end position="264"/>
    </location>
</feature>
<dbReference type="GO" id="GO:0003887">
    <property type="term" value="F:DNA-directed DNA polymerase activity"/>
    <property type="evidence" value="ECO:0007669"/>
    <property type="project" value="InterPro"/>
</dbReference>
<dbReference type="GO" id="GO:0005524">
    <property type="term" value="F:ATP binding"/>
    <property type="evidence" value="ECO:0007669"/>
    <property type="project" value="UniProtKB-KW"/>
</dbReference>
<evidence type="ECO:0000313" key="10">
    <source>
        <dbReference type="EMBL" id="KAH7405428.1"/>
    </source>
</evidence>